<keyword evidence="2" id="KW-1185">Reference proteome</keyword>
<dbReference type="Proteomes" id="UP000434101">
    <property type="component" value="Unassembled WGS sequence"/>
</dbReference>
<dbReference type="AlphaFoldDB" id="A0A6B0VT98"/>
<dbReference type="PROSITE" id="PS51257">
    <property type="entry name" value="PROKAR_LIPOPROTEIN"/>
    <property type="match status" value="1"/>
</dbReference>
<evidence type="ECO:0000313" key="1">
    <source>
        <dbReference type="EMBL" id="MXV64584.1"/>
    </source>
</evidence>
<comment type="caution">
    <text evidence="1">The sequence shown here is derived from an EMBL/GenBank/DDBJ whole genome shotgun (WGS) entry which is preliminary data.</text>
</comment>
<proteinExistence type="predicted"/>
<dbReference type="RefSeq" id="WP_160068015.1">
    <property type="nucleotide sequence ID" value="NZ_WUYX01000071.1"/>
</dbReference>
<name>A0A6B0VT98_9EURY</name>
<dbReference type="EMBL" id="WUYX01000071">
    <property type="protein sequence ID" value="MXV64584.1"/>
    <property type="molecule type" value="Genomic_DNA"/>
</dbReference>
<sequence>MANLERRKVLEFSTIPILSLTSGCLSRFSNDNGQNEVSFCEVTIANEDTESHTASVELVEAGEVAHSDSYELPSIEKLDQSAEGDTYVETDGFSTSNGQRKGEYSLRVKVNGGDWSEIDLTKENSDPVSVLVTIQSVANVSFFVQTDTESECS</sequence>
<organism evidence="1 2">
    <name type="scientific">Natronorubrum halalkaliphilum</name>
    <dbReference type="NCBI Taxonomy" id="2691917"/>
    <lineage>
        <taxon>Archaea</taxon>
        <taxon>Methanobacteriati</taxon>
        <taxon>Methanobacteriota</taxon>
        <taxon>Stenosarchaea group</taxon>
        <taxon>Halobacteria</taxon>
        <taxon>Halobacteriales</taxon>
        <taxon>Natrialbaceae</taxon>
        <taxon>Natronorubrum</taxon>
    </lineage>
</organism>
<accession>A0A6B0VT98</accession>
<reference evidence="1 2" key="1">
    <citation type="submission" date="2020-01" db="EMBL/GenBank/DDBJ databases">
        <title>Natronorubrum sp. JWXQ-INN 674 isolated from Inner Mongolia Autonomous Region of China.</title>
        <authorList>
            <person name="Xue Q."/>
        </authorList>
    </citation>
    <scope>NUCLEOTIDE SEQUENCE [LARGE SCALE GENOMIC DNA]</scope>
    <source>
        <strain evidence="1 2">JWXQ-INN-674</strain>
    </source>
</reference>
<evidence type="ECO:0000313" key="2">
    <source>
        <dbReference type="Proteomes" id="UP000434101"/>
    </source>
</evidence>
<protein>
    <submittedName>
        <fullName evidence="1">Uncharacterized protein</fullName>
    </submittedName>
</protein>
<gene>
    <name evidence="1" type="ORF">GS429_21410</name>
</gene>